<feature type="region of interest" description="Disordered" evidence="1">
    <location>
        <begin position="410"/>
        <end position="440"/>
    </location>
</feature>
<feature type="compositionally biased region" description="Low complexity" evidence="1">
    <location>
        <begin position="102"/>
        <end position="112"/>
    </location>
</feature>
<gene>
    <name evidence="3" type="ORF">FHS42_001393</name>
</gene>
<feature type="compositionally biased region" description="Basic and acidic residues" evidence="1">
    <location>
        <begin position="290"/>
        <end position="339"/>
    </location>
</feature>
<feature type="region of interest" description="Disordered" evidence="1">
    <location>
        <begin position="279"/>
        <end position="382"/>
    </location>
</feature>
<feature type="compositionally biased region" description="Basic and acidic residues" evidence="1">
    <location>
        <begin position="126"/>
        <end position="149"/>
    </location>
</feature>
<feature type="compositionally biased region" description="Gly residues" evidence="1">
    <location>
        <begin position="500"/>
        <end position="512"/>
    </location>
</feature>
<feature type="compositionally biased region" description="Polar residues" evidence="1">
    <location>
        <begin position="153"/>
        <end position="163"/>
    </location>
</feature>
<feature type="transmembrane region" description="Helical" evidence="2">
    <location>
        <begin position="251"/>
        <end position="270"/>
    </location>
</feature>
<evidence type="ECO:0008006" key="5">
    <source>
        <dbReference type="Google" id="ProtNLM"/>
    </source>
</evidence>
<reference evidence="3 4" key="1">
    <citation type="submission" date="2020-08" db="EMBL/GenBank/DDBJ databases">
        <title>Genomic Encyclopedia of Type Strains, Phase III (KMG-III): the genomes of soil and plant-associated and newly described type strains.</title>
        <authorList>
            <person name="Whitman W."/>
        </authorList>
    </citation>
    <scope>NUCLEOTIDE SEQUENCE [LARGE SCALE GENOMIC DNA]</scope>
    <source>
        <strain evidence="3 4">CECT 8305</strain>
    </source>
</reference>
<feature type="compositionally biased region" description="Polar residues" evidence="1">
    <location>
        <begin position="468"/>
        <end position="483"/>
    </location>
</feature>
<evidence type="ECO:0000256" key="2">
    <source>
        <dbReference type="SAM" id="Phobius"/>
    </source>
</evidence>
<evidence type="ECO:0000313" key="4">
    <source>
        <dbReference type="Proteomes" id="UP000588098"/>
    </source>
</evidence>
<evidence type="ECO:0000313" key="3">
    <source>
        <dbReference type="EMBL" id="MBB5934367.1"/>
    </source>
</evidence>
<comment type="caution">
    <text evidence="3">The sequence shown here is derived from an EMBL/GenBank/DDBJ whole genome shotgun (WGS) entry which is preliminary data.</text>
</comment>
<protein>
    <recommendedName>
        <fullName evidence="5">DUF4232 domain-containing protein</fullName>
    </recommendedName>
</protein>
<feature type="region of interest" description="Disordered" evidence="1">
    <location>
        <begin position="461"/>
        <end position="536"/>
    </location>
</feature>
<keyword evidence="2" id="KW-0812">Transmembrane</keyword>
<keyword evidence="2" id="KW-0472">Membrane</keyword>
<dbReference type="Proteomes" id="UP000588098">
    <property type="component" value="Unassembled WGS sequence"/>
</dbReference>
<sequence>MNHEGERPGGPDRQDGHGQRKANEAAPATNTAARSAAERTAAEGASAGPDADECAPSVRNDARADTNGDARADDQPGQQGRPGQKNEAVPRGGGGAPPLNRGAGAKSSARGADSSHSDRGAGSPASDRKFASRFSDRTDDAADSARTDRQSAPATRTGVTGATSLVKVTDPGPDAADGKHSGVNGARAREGRPNTALDDGFDDLMGIGGGLDEQALRCLLQGAVEDLEPAPQSLDHIRRAVPVRRTRRRQALVGAAAAIVLGGAAIPALVHVTAIGDASDSRPANAASSERTHDQATGGHHGEGGPSDKPEQPSKKEKEKEEERKEKAEEEKREKDKPSKTPSRSAVPPLPDSSNTLAATSPTCGRDQLGDGGSSVGAADGEGRVYGSFRVVNTSGDPCTVEDSGVVGAVAQGSANPSGVQVVDHTAGDPATELPPPSAASEQLILRPGQAYEVRYAWIPAPGGGPTGCSNTGTPSPQPTTGEPQKLPVEGEPGTEVPGDTGGAGTGGGGGEEPPAPSSVLISHTPDAGDPAVASATVPEACSGTVYHTGALAKP</sequence>
<feature type="compositionally biased region" description="Basic and acidic residues" evidence="1">
    <location>
        <begin position="1"/>
        <end position="23"/>
    </location>
</feature>
<feature type="compositionally biased region" description="Low complexity" evidence="1">
    <location>
        <begin position="24"/>
        <end position="35"/>
    </location>
</feature>
<keyword evidence="4" id="KW-1185">Reference proteome</keyword>
<dbReference type="EMBL" id="JACHJL010000002">
    <property type="protein sequence ID" value="MBB5934367.1"/>
    <property type="molecule type" value="Genomic_DNA"/>
</dbReference>
<feature type="region of interest" description="Disordered" evidence="1">
    <location>
        <begin position="1"/>
        <end position="195"/>
    </location>
</feature>
<keyword evidence="2" id="KW-1133">Transmembrane helix</keyword>
<feature type="compositionally biased region" description="Polar residues" evidence="1">
    <location>
        <begin position="352"/>
        <end position="363"/>
    </location>
</feature>
<proteinExistence type="predicted"/>
<accession>A0A7W9UX93</accession>
<organism evidence="3 4">
    <name type="scientific">Streptomyces zagrosensis</name>
    <dbReference type="NCBI Taxonomy" id="1042984"/>
    <lineage>
        <taxon>Bacteria</taxon>
        <taxon>Bacillati</taxon>
        <taxon>Actinomycetota</taxon>
        <taxon>Actinomycetes</taxon>
        <taxon>Kitasatosporales</taxon>
        <taxon>Streptomycetaceae</taxon>
        <taxon>Streptomyces</taxon>
    </lineage>
</organism>
<name>A0A7W9UX93_9ACTN</name>
<dbReference type="RefSeq" id="WP_246494250.1">
    <property type="nucleotide sequence ID" value="NZ_JACHJL010000002.1"/>
</dbReference>
<evidence type="ECO:0000256" key="1">
    <source>
        <dbReference type="SAM" id="MobiDB-lite"/>
    </source>
</evidence>
<dbReference type="AlphaFoldDB" id="A0A7W9UX93"/>
<feature type="compositionally biased region" description="Basic and acidic residues" evidence="1">
    <location>
        <begin position="60"/>
        <end position="74"/>
    </location>
</feature>